<sequence>MSSKSASSPATSLSVVNAEVAVQEDSPRSTGIPAGSPSASIASARRGSIADAAGIDLSAIGKAEARKVMSEEHRMLGFRPPHGSLAAEVQAAAAKHPEGNPEKQRPDVAKLKELARQDAIRILTERKHTSEISPIDEADRNANSSSSTGGVNLSTISVAEARALMSHEHRALGFRPPPGSLAAEAQAAAAKHPEGDGDTVDCEVLKEVALRDAERIKADRELNVAGEVYVSTVGQVGAETAVSATEGASGHTPPPSGLAGETNKATSAHPEGDSFPASDEDSHRLEEIGEHEAKKLKELEGEPKVQSGHSSNKDCATQVRDDTKYITNEADDIDLHIGDSVPATEPTDSYSADPVDPANLATQHGVGTVLRSAAMVRSDSSNDSVQIIGDVVG</sequence>
<feature type="region of interest" description="Disordered" evidence="1">
    <location>
        <begin position="336"/>
        <end position="356"/>
    </location>
</feature>
<feature type="region of interest" description="Disordered" evidence="1">
    <location>
        <begin position="90"/>
        <end position="111"/>
    </location>
</feature>
<keyword evidence="3" id="KW-1185">Reference proteome</keyword>
<feature type="region of interest" description="Disordered" evidence="1">
    <location>
        <begin position="125"/>
        <end position="153"/>
    </location>
</feature>
<protein>
    <recommendedName>
        <fullName evidence="4">SMP domain-containing protein</fullName>
    </recommendedName>
</protein>
<dbReference type="STRING" id="1314785.A0A165DNM7"/>
<feature type="compositionally biased region" description="Low complexity" evidence="1">
    <location>
        <begin position="1"/>
        <end position="14"/>
    </location>
</feature>
<evidence type="ECO:0000256" key="1">
    <source>
        <dbReference type="SAM" id="MobiDB-lite"/>
    </source>
</evidence>
<organism evidence="2 3">
    <name type="scientific">Laetiporus sulphureus 93-53</name>
    <dbReference type="NCBI Taxonomy" id="1314785"/>
    <lineage>
        <taxon>Eukaryota</taxon>
        <taxon>Fungi</taxon>
        <taxon>Dikarya</taxon>
        <taxon>Basidiomycota</taxon>
        <taxon>Agaricomycotina</taxon>
        <taxon>Agaricomycetes</taxon>
        <taxon>Polyporales</taxon>
        <taxon>Laetiporus</taxon>
    </lineage>
</organism>
<dbReference type="GeneID" id="63831533"/>
<feature type="region of interest" description="Disordered" evidence="1">
    <location>
        <begin position="299"/>
        <end position="319"/>
    </location>
</feature>
<feature type="compositionally biased region" description="Polar residues" evidence="1">
    <location>
        <begin position="141"/>
        <end position="153"/>
    </location>
</feature>
<accession>A0A165DNM7</accession>
<proteinExistence type="predicted"/>
<evidence type="ECO:0000313" key="3">
    <source>
        <dbReference type="Proteomes" id="UP000076871"/>
    </source>
</evidence>
<feature type="compositionally biased region" description="Basic and acidic residues" evidence="1">
    <location>
        <begin position="95"/>
        <end position="111"/>
    </location>
</feature>
<dbReference type="Proteomes" id="UP000076871">
    <property type="component" value="Unassembled WGS sequence"/>
</dbReference>
<feature type="region of interest" description="Disordered" evidence="1">
    <location>
        <begin position="243"/>
        <end position="283"/>
    </location>
</feature>
<evidence type="ECO:0000313" key="2">
    <source>
        <dbReference type="EMBL" id="KZT05280.1"/>
    </source>
</evidence>
<dbReference type="RefSeq" id="XP_040763020.1">
    <property type="nucleotide sequence ID" value="XM_040914506.1"/>
</dbReference>
<feature type="region of interest" description="Disordered" evidence="1">
    <location>
        <begin position="169"/>
        <end position="199"/>
    </location>
</feature>
<evidence type="ECO:0008006" key="4">
    <source>
        <dbReference type="Google" id="ProtNLM"/>
    </source>
</evidence>
<dbReference type="AlphaFoldDB" id="A0A165DNM7"/>
<name>A0A165DNM7_9APHY</name>
<feature type="compositionally biased region" description="Low complexity" evidence="1">
    <location>
        <begin position="31"/>
        <end position="45"/>
    </location>
</feature>
<feature type="region of interest" description="Disordered" evidence="1">
    <location>
        <begin position="1"/>
        <end position="45"/>
    </location>
</feature>
<gene>
    <name evidence="2" type="ORF">LAESUDRAFT_813647</name>
</gene>
<dbReference type="OrthoDB" id="2799468at2759"/>
<dbReference type="InParanoid" id="A0A165DNM7"/>
<reference evidence="2 3" key="1">
    <citation type="journal article" date="2016" name="Mol. Biol. Evol.">
        <title>Comparative Genomics of Early-Diverging Mushroom-Forming Fungi Provides Insights into the Origins of Lignocellulose Decay Capabilities.</title>
        <authorList>
            <person name="Nagy L.G."/>
            <person name="Riley R."/>
            <person name="Tritt A."/>
            <person name="Adam C."/>
            <person name="Daum C."/>
            <person name="Floudas D."/>
            <person name="Sun H."/>
            <person name="Yadav J.S."/>
            <person name="Pangilinan J."/>
            <person name="Larsson K.H."/>
            <person name="Matsuura K."/>
            <person name="Barry K."/>
            <person name="Labutti K."/>
            <person name="Kuo R."/>
            <person name="Ohm R.A."/>
            <person name="Bhattacharya S.S."/>
            <person name="Shirouzu T."/>
            <person name="Yoshinaga Y."/>
            <person name="Martin F.M."/>
            <person name="Grigoriev I.V."/>
            <person name="Hibbett D.S."/>
        </authorList>
    </citation>
    <scope>NUCLEOTIDE SEQUENCE [LARGE SCALE GENOMIC DNA]</scope>
    <source>
        <strain evidence="2 3">93-53</strain>
    </source>
</reference>
<dbReference type="EMBL" id="KV427631">
    <property type="protein sequence ID" value="KZT05280.1"/>
    <property type="molecule type" value="Genomic_DNA"/>
</dbReference>